<sequence length="156" mass="16688">MGNIKHSTTVTVPVEVAFGYIDNYRNVPSWMFGISRFDPVGDRDQGLGAVFDASIKLGPKTLHIRTEVTEHVPNERIAMTSIKGLESTVLVTLMPQGSAAAELTMEIGYKLPSGFAGKALGTIIDAVVGPGMRYTEHHLVREIEAFGASGAVGKSD</sequence>
<gene>
    <name evidence="1" type="ORF">FOY51_22650</name>
</gene>
<protein>
    <submittedName>
        <fullName evidence="1">SRPBCC family protein</fullName>
    </submittedName>
</protein>
<organism evidence="1 2">
    <name type="scientific">Antrihabitans cavernicola</name>
    <dbReference type="NCBI Taxonomy" id="2495913"/>
    <lineage>
        <taxon>Bacteria</taxon>
        <taxon>Bacillati</taxon>
        <taxon>Actinomycetota</taxon>
        <taxon>Actinomycetes</taxon>
        <taxon>Mycobacteriales</taxon>
        <taxon>Nocardiaceae</taxon>
        <taxon>Antrihabitans</taxon>
    </lineage>
</organism>
<dbReference type="Proteomes" id="UP000322244">
    <property type="component" value="Unassembled WGS sequence"/>
</dbReference>
<keyword evidence="2" id="KW-1185">Reference proteome</keyword>
<dbReference type="EMBL" id="VLNY01000015">
    <property type="protein sequence ID" value="KAA0019447.1"/>
    <property type="molecule type" value="Genomic_DNA"/>
</dbReference>
<accession>A0A5A7S3G9</accession>
<reference evidence="1 2" key="1">
    <citation type="submission" date="2019-07" db="EMBL/GenBank/DDBJ databases">
        <title>Rhodococcus cavernicolus sp. nov., isolated from a cave.</title>
        <authorList>
            <person name="Lee S.D."/>
        </authorList>
    </citation>
    <scope>NUCLEOTIDE SEQUENCE [LARGE SCALE GENOMIC DNA]</scope>
    <source>
        <strain evidence="1 2">C1-24</strain>
    </source>
</reference>
<dbReference type="Gene3D" id="3.30.530.20">
    <property type="match status" value="1"/>
</dbReference>
<dbReference type="AlphaFoldDB" id="A0A5A7S3G9"/>
<evidence type="ECO:0000313" key="1">
    <source>
        <dbReference type="EMBL" id="KAA0019447.1"/>
    </source>
</evidence>
<dbReference type="RefSeq" id="WP_149432543.1">
    <property type="nucleotide sequence ID" value="NZ_VLNY01000015.1"/>
</dbReference>
<dbReference type="InterPro" id="IPR023393">
    <property type="entry name" value="START-like_dom_sf"/>
</dbReference>
<dbReference type="Pfam" id="PF10604">
    <property type="entry name" value="Polyketide_cyc2"/>
    <property type="match status" value="1"/>
</dbReference>
<name>A0A5A7S3G9_9NOCA</name>
<dbReference type="InterPro" id="IPR019587">
    <property type="entry name" value="Polyketide_cyclase/dehydratase"/>
</dbReference>
<evidence type="ECO:0000313" key="2">
    <source>
        <dbReference type="Proteomes" id="UP000322244"/>
    </source>
</evidence>
<dbReference type="OrthoDB" id="4560923at2"/>
<dbReference type="SUPFAM" id="SSF55961">
    <property type="entry name" value="Bet v1-like"/>
    <property type="match status" value="1"/>
</dbReference>
<proteinExistence type="predicted"/>
<comment type="caution">
    <text evidence="1">The sequence shown here is derived from an EMBL/GenBank/DDBJ whole genome shotgun (WGS) entry which is preliminary data.</text>
</comment>